<accession>A0A0J8R0D4</accession>
<dbReference type="PANTHER" id="PTHR47843">
    <property type="entry name" value="BTB DOMAIN-CONTAINING PROTEIN-RELATED"/>
    <property type="match status" value="1"/>
</dbReference>
<dbReference type="InterPro" id="IPR000210">
    <property type="entry name" value="BTB/POZ_dom"/>
</dbReference>
<dbReference type="Pfam" id="PF00651">
    <property type="entry name" value="BTB"/>
    <property type="match status" value="1"/>
</dbReference>
<reference evidence="3" key="1">
    <citation type="journal article" date="2010" name="Genome Res.">
        <title>Population genomic sequencing of Coccidioides fungi reveals recent hybridization and transposon control.</title>
        <authorList>
            <person name="Neafsey D.E."/>
            <person name="Barker B.M."/>
            <person name="Sharpton T.J."/>
            <person name="Stajich J.E."/>
            <person name="Park D.J."/>
            <person name="Whiston E."/>
            <person name="Hung C.-Y."/>
            <person name="McMahan C."/>
            <person name="White J."/>
            <person name="Sykes S."/>
            <person name="Heiman D."/>
            <person name="Young S."/>
            <person name="Zeng Q."/>
            <person name="Abouelleil A."/>
            <person name="Aftuck L."/>
            <person name="Bessette D."/>
            <person name="Brown A."/>
            <person name="FitzGerald M."/>
            <person name="Lui A."/>
            <person name="Macdonald J.P."/>
            <person name="Priest M."/>
            <person name="Orbach M.J."/>
            <person name="Galgiani J.N."/>
            <person name="Kirkland T.N."/>
            <person name="Cole G.T."/>
            <person name="Birren B.W."/>
            <person name="Henn M.R."/>
            <person name="Taylor J.W."/>
            <person name="Rounsley S.D."/>
        </authorList>
    </citation>
    <scope>NUCLEOTIDE SEQUENCE [LARGE SCALE GENOMIC DNA]</scope>
    <source>
        <strain evidence="3">RMSCC 3703</strain>
    </source>
</reference>
<evidence type="ECO:0000313" key="2">
    <source>
        <dbReference type="EMBL" id="KMU77098.1"/>
    </source>
</evidence>
<name>A0A0J8R0D4_COCIT</name>
<gene>
    <name evidence="2" type="ORF">CISG_06136</name>
</gene>
<organism evidence="2 3">
    <name type="scientific">Coccidioides immitis RMSCC 3703</name>
    <dbReference type="NCBI Taxonomy" id="454286"/>
    <lineage>
        <taxon>Eukaryota</taxon>
        <taxon>Fungi</taxon>
        <taxon>Dikarya</taxon>
        <taxon>Ascomycota</taxon>
        <taxon>Pezizomycotina</taxon>
        <taxon>Eurotiomycetes</taxon>
        <taxon>Eurotiomycetidae</taxon>
        <taxon>Onygenales</taxon>
        <taxon>Onygenaceae</taxon>
        <taxon>Coccidioides</taxon>
    </lineage>
</organism>
<dbReference type="EMBL" id="DS268152">
    <property type="protein sequence ID" value="KMU77098.1"/>
    <property type="molecule type" value="Genomic_DNA"/>
</dbReference>
<evidence type="ECO:0000313" key="3">
    <source>
        <dbReference type="Proteomes" id="UP000054559"/>
    </source>
</evidence>
<dbReference type="AlphaFoldDB" id="A0A0J8R0D4"/>
<dbReference type="SUPFAM" id="SSF54695">
    <property type="entry name" value="POZ domain"/>
    <property type="match status" value="1"/>
</dbReference>
<dbReference type="PROSITE" id="PS50097">
    <property type="entry name" value="BTB"/>
    <property type="match status" value="1"/>
</dbReference>
<evidence type="ECO:0000259" key="1">
    <source>
        <dbReference type="PROSITE" id="PS50097"/>
    </source>
</evidence>
<dbReference type="CDD" id="cd18186">
    <property type="entry name" value="BTB_POZ_ZBTB_KLHL-like"/>
    <property type="match status" value="1"/>
</dbReference>
<sequence length="241" mass="27447">MPKKKQILELPSDTEKEKGYFASFYLNPKYSDLTIICGTKTFPGHRIIVCSQSKYFSHACDGNFKEALSREIVLKDHEPILVEPTLQYLYTGNYTVSPPFDGPAAFDDPAVATETHQSTEEFLKRHISCFHALMYLQGEYFQIDGLKVLAKGILSGIISGAVRYGFIPAAVEEVYRSTAKHDRGLKDLVIELMMAKLRTFQDEQKQAVKKLLEDIPEFSHDLCVALMDRHECRCVEPYSMY</sequence>
<proteinExistence type="predicted"/>
<dbReference type="STRING" id="454286.A0A0J8R0D4"/>
<dbReference type="PANTHER" id="PTHR47843:SF5">
    <property type="entry name" value="BTB_POZ DOMAIN PROTEIN"/>
    <property type="match status" value="1"/>
</dbReference>
<dbReference type="InterPro" id="IPR011333">
    <property type="entry name" value="SKP1/BTB/POZ_sf"/>
</dbReference>
<dbReference type="Gene3D" id="3.30.710.10">
    <property type="entry name" value="Potassium Channel Kv1.1, Chain A"/>
    <property type="match status" value="1"/>
</dbReference>
<protein>
    <recommendedName>
        <fullName evidence="1">BTB domain-containing protein</fullName>
    </recommendedName>
</protein>
<feature type="domain" description="BTB" evidence="1">
    <location>
        <begin position="31"/>
        <end position="98"/>
    </location>
</feature>
<dbReference type="Proteomes" id="UP000054559">
    <property type="component" value="Unassembled WGS sequence"/>
</dbReference>